<dbReference type="EMBL" id="JANHOG010000115">
    <property type="protein sequence ID" value="KAJ3558022.1"/>
    <property type="molecule type" value="Genomic_DNA"/>
</dbReference>
<gene>
    <name evidence="1" type="ORF">NM688_g1160</name>
</gene>
<protein>
    <submittedName>
        <fullName evidence="1">Uncharacterized protein</fullName>
    </submittedName>
</protein>
<evidence type="ECO:0000313" key="1">
    <source>
        <dbReference type="EMBL" id="KAJ3558022.1"/>
    </source>
</evidence>
<sequence>MLATDVLTQPVLMTEGPYYTAADLSQIAHKLDEQEQQERYDDEHRPRASTNMDDTGFFSVQVLEEALQVWGLTLVPWRSERMRPYHDHPHTQLAFILNSIQHWYTLRRFGRVSPNPALEADPGGAHWFDLNSFLPQPQWISKTYLGMVLHQAEIEGYSVFAVIQIDPAGKLAVPRTEGDEFAQTLEEPSDAWYQQHAVVAAPQQPAAAAMPAGGHPDDFDFEDEDMELQAALQASLMGSGGDPYSQYSQGESSRGQTAQSEHYRVPITTGTPPVAQSSHYRVPITTPSDSGSQPHTPVDPSEAYSNIRRNYDVLRPRNDVEEEVDDNLLPAIQDPVAASRARAQALMEQARREQEAALRDTYAEDEARTRAGLPSRRNTRQEQEDADLQRAIEESRALHEAQLRRASTSSSPEEMEEDDDLYQTPREQSEPASPTAAYRETHRVYDDDDAELQAALKASLESVPAGFTIPSPPPRPQRPQEVAPAQASVPPPTTQEEHDTETESEAEESNISEEPPAELTLEEIRRRRLEKFGR</sequence>
<comment type="caution">
    <text evidence="1">The sequence shown here is derived from an EMBL/GenBank/DDBJ whole genome shotgun (WGS) entry which is preliminary data.</text>
</comment>
<evidence type="ECO:0000313" key="2">
    <source>
        <dbReference type="Proteomes" id="UP001148662"/>
    </source>
</evidence>
<accession>A0ACC1TC00</accession>
<name>A0ACC1TC00_9APHY</name>
<reference evidence="1" key="1">
    <citation type="submission" date="2022-07" db="EMBL/GenBank/DDBJ databases">
        <title>Genome Sequence of Phlebia brevispora.</title>
        <authorList>
            <person name="Buettner E."/>
        </authorList>
    </citation>
    <scope>NUCLEOTIDE SEQUENCE</scope>
    <source>
        <strain evidence="1">MPL23</strain>
    </source>
</reference>
<dbReference type="Proteomes" id="UP001148662">
    <property type="component" value="Unassembled WGS sequence"/>
</dbReference>
<organism evidence="1 2">
    <name type="scientific">Phlebia brevispora</name>
    <dbReference type="NCBI Taxonomy" id="194682"/>
    <lineage>
        <taxon>Eukaryota</taxon>
        <taxon>Fungi</taxon>
        <taxon>Dikarya</taxon>
        <taxon>Basidiomycota</taxon>
        <taxon>Agaricomycotina</taxon>
        <taxon>Agaricomycetes</taxon>
        <taxon>Polyporales</taxon>
        <taxon>Meruliaceae</taxon>
        <taxon>Phlebia</taxon>
    </lineage>
</organism>
<keyword evidence="2" id="KW-1185">Reference proteome</keyword>
<proteinExistence type="predicted"/>